<dbReference type="AlphaFoldDB" id="A0A249DZL6"/>
<keyword evidence="2" id="KW-0012">Acyltransferase</keyword>
<gene>
    <name evidence="6" type="ORF">BA171_01915</name>
</gene>
<evidence type="ECO:0000256" key="3">
    <source>
        <dbReference type="ARBA" id="ARBA00023785"/>
    </source>
</evidence>
<evidence type="ECO:0000256" key="5">
    <source>
        <dbReference type="ARBA" id="ARBA00048662"/>
    </source>
</evidence>
<reference evidence="7" key="1">
    <citation type="submission" date="2016-06" db="EMBL/GenBank/DDBJ databases">
        <authorList>
            <person name="Chen W."/>
            <person name="Hasegawa D.K."/>
        </authorList>
    </citation>
    <scope>NUCLEOTIDE SEQUENCE [LARGE SCALE GENOMIC DNA]</scope>
    <source>
        <strain evidence="7">MEAM1</strain>
    </source>
</reference>
<organism evidence="6 7">
    <name type="scientific">Candidatus Hamiltonella defensa</name>
    <name type="common">Bemisia tabaci</name>
    <dbReference type="NCBI Taxonomy" id="672795"/>
    <lineage>
        <taxon>Bacteria</taxon>
        <taxon>Pseudomonadati</taxon>
        <taxon>Pseudomonadota</taxon>
        <taxon>Gammaproteobacteria</taxon>
        <taxon>Enterobacterales</taxon>
        <taxon>Enterobacteriaceae</taxon>
        <taxon>aphid secondary symbionts</taxon>
        <taxon>Candidatus Williamhamiltonella</taxon>
    </lineage>
</organism>
<dbReference type="Proteomes" id="UP000216438">
    <property type="component" value="Chromosome"/>
</dbReference>
<dbReference type="Pfam" id="PF03421">
    <property type="entry name" value="Acetyltransf_14"/>
    <property type="match status" value="1"/>
</dbReference>
<reference evidence="6 7" key="2">
    <citation type="submission" date="2017-09" db="EMBL/GenBank/DDBJ databases">
        <title>The genome of whitefly Bemisia tabaci, a global crop pest, provides novel insights into virus transmission, host adaptation and insecticide resistance.</title>
        <authorList>
            <person name="Kaur N."/>
            <person name="Kliot A."/>
            <person name="Pinheiro P.V."/>
            <person name="Luan J."/>
            <person name="Zheng Y."/>
            <person name="Liu W."/>
            <person name="Sun H."/>
            <person name="Yang X."/>
            <person name="Xu Y."/>
            <person name="Luo Y."/>
            <person name="Kruse A."/>
            <person name="Fisher T.W."/>
            <person name="Nelson D.R."/>
            <person name="Elimelech M."/>
            <person name="MacCoss M."/>
            <person name="Johnson R."/>
            <person name="Cohen E."/>
            <person name="Hunter W.B."/>
            <person name="Brown J.K."/>
            <person name="Jander G."/>
            <person name="Cilia M."/>
            <person name="Douglas A.E."/>
            <person name="Ghanim M."/>
            <person name="Simmons A.M."/>
            <person name="Wintermantel W.M."/>
            <person name="Ling K.-S."/>
            <person name="Fei Z."/>
        </authorList>
    </citation>
    <scope>NUCLEOTIDE SEQUENCE [LARGE SCALE GENOMIC DNA]</scope>
    <source>
        <strain evidence="6 7">MEAM1</strain>
    </source>
</reference>
<evidence type="ECO:0000256" key="4">
    <source>
        <dbReference type="ARBA" id="ARBA00048364"/>
    </source>
</evidence>
<evidence type="ECO:0000256" key="2">
    <source>
        <dbReference type="ARBA" id="ARBA00023315"/>
    </source>
</evidence>
<comment type="catalytic activity">
    <reaction evidence="4">
        <text>L-threonyl-[protein] + acetyl-CoA = O-acetyl-L-threonyl-[protein] + CoA</text>
        <dbReference type="Rhea" id="RHEA:65340"/>
        <dbReference type="Rhea" id="RHEA-COMP:11060"/>
        <dbReference type="Rhea" id="RHEA-COMP:16780"/>
        <dbReference type="ChEBI" id="CHEBI:30013"/>
        <dbReference type="ChEBI" id="CHEBI:57287"/>
        <dbReference type="ChEBI" id="CHEBI:57288"/>
        <dbReference type="ChEBI" id="CHEBI:141025"/>
    </reaction>
    <physiologicalReaction direction="left-to-right" evidence="4">
        <dbReference type="Rhea" id="RHEA:65341"/>
    </physiologicalReaction>
</comment>
<proteinExistence type="inferred from homology"/>
<name>A0A249DZL6_9ENTR</name>
<accession>A0A249DZL6</accession>
<dbReference type="EMBL" id="CP016303">
    <property type="protein sequence ID" value="ASX26993.1"/>
    <property type="molecule type" value="Genomic_DNA"/>
</dbReference>
<evidence type="ECO:0000313" key="6">
    <source>
        <dbReference type="EMBL" id="ASX26993.1"/>
    </source>
</evidence>
<dbReference type="InterPro" id="IPR005083">
    <property type="entry name" value="YopJ-like"/>
</dbReference>
<evidence type="ECO:0008006" key="8">
    <source>
        <dbReference type="Google" id="ProtNLM"/>
    </source>
</evidence>
<comment type="similarity">
    <text evidence="3">Belongs to the acetyltransferase YopJ family.</text>
</comment>
<comment type="catalytic activity">
    <reaction evidence="5">
        <text>L-seryl-[protein] + acetyl-CoA = O-acetyl-L-seryl-[protein] + CoA</text>
        <dbReference type="Rhea" id="RHEA:59392"/>
        <dbReference type="Rhea" id="RHEA-COMP:9863"/>
        <dbReference type="Rhea" id="RHEA-COMP:15352"/>
        <dbReference type="ChEBI" id="CHEBI:29999"/>
        <dbReference type="ChEBI" id="CHEBI:57287"/>
        <dbReference type="ChEBI" id="CHEBI:57288"/>
        <dbReference type="ChEBI" id="CHEBI:141128"/>
    </reaction>
    <physiologicalReaction direction="left-to-right" evidence="5">
        <dbReference type="Rhea" id="RHEA:59393"/>
    </physiologicalReaction>
</comment>
<protein>
    <recommendedName>
        <fullName evidence="8">Effector protein YopJ</fullName>
    </recommendedName>
</protein>
<evidence type="ECO:0000313" key="7">
    <source>
        <dbReference type="Proteomes" id="UP000216438"/>
    </source>
</evidence>
<dbReference type="GO" id="GO:0016746">
    <property type="term" value="F:acyltransferase activity"/>
    <property type="evidence" value="ECO:0007669"/>
    <property type="project" value="UniProtKB-KW"/>
</dbReference>
<keyword evidence="1" id="KW-0808">Transferase</keyword>
<evidence type="ECO:0000256" key="1">
    <source>
        <dbReference type="ARBA" id="ARBA00022679"/>
    </source>
</evidence>
<sequence>MCTRSVDLFCGCFSKPKPRTKNTTSKTSSEKDSNTNKLQSCSLLKSDENLENLISTLEQDITDQTYFNSHYAKKDLEMLPHMIREANKKHPGLNLTFVTTLEDNIAKSIENSISAGLKSFRFIINQGIPGRNHCAVMDCKLIGDKISCILFEPASFMFSSAFCLFDAAMPAMKKIPKCYFSPVEMNIQKSHSECIIFSLGIAKKLHIQRESVQLKKMHEDNIKQTLLEEGGLALQYKKFDQRGFSMSFYKHAQSRTRIKERISLNEESGDEIVNKKGETILDRFDRHLIEVEGKQKSVSAHKKRIKEYQLILKNQ</sequence>